<feature type="transmembrane region" description="Helical" evidence="5">
    <location>
        <begin position="102"/>
        <end position="123"/>
    </location>
</feature>
<feature type="domain" description="DUF202" evidence="6">
    <location>
        <begin position="16"/>
        <end position="88"/>
    </location>
</feature>
<keyword evidence="3 5" id="KW-1133">Transmembrane helix</keyword>
<gene>
    <name evidence="7" type="ORF">ORI27_04920</name>
</gene>
<sequence>MSERQLDTTTRLAVERMRLAAERTLMAWIRTSTSLIAFGFTIFKFFQYLAEQENRRSPIVSPWVVGLLLILLGLIALTLAWIQHHQEMKVLRSQLGPMPYSISGVMAGLIAVLGLIALVVVLWRL</sequence>
<comment type="subcellular location">
    <subcellularLocation>
        <location evidence="1">Endomembrane system</location>
        <topology evidence="1">Multi-pass membrane protein</topology>
    </subcellularLocation>
</comment>
<evidence type="ECO:0000256" key="4">
    <source>
        <dbReference type="ARBA" id="ARBA00023136"/>
    </source>
</evidence>
<feature type="transmembrane region" description="Helical" evidence="5">
    <location>
        <begin position="58"/>
        <end position="82"/>
    </location>
</feature>
<evidence type="ECO:0000256" key="3">
    <source>
        <dbReference type="ARBA" id="ARBA00022989"/>
    </source>
</evidence>
<accession>A0ABT3S943</accession>
<dbReference type="Proteomes" id="UP001300745">
    <property type="component" value="Unassembled WGS sequence"/>
</dbReference>
<organism evidence="7 8">
    <name type="scientific">Mycobacterium pinniadriaticum</name>
    <dbReference type="NCBI Taxonomy" id="2994102"/>
    <lineage>
        <taxon>Bacteria</taxon>
        <taxon>Bacillati</taxon>
        <taxon>Actinomycetota</taxon>
        <taxon>Actinomycetes</taxon>
        <taxon>Mycobacteriales</taxon>
        <taxon>Mycobacteriaceae</taxon>
        <taxon>Mycobacterium</taxon>
    </lineage>
</organism>
<keyword evidence="4 5" id="KW-0472">Membrane</keyword>
<evidence type="ECO:0000256" key="1">
    <source>
        <dbReference type="ARBA" id="ARBA00004127"/>
    </source>
</evidence>
<name>A0ABT3S943_9MYCO</name>
<evidence type="ECO:0000313" key="7">
    <source>
        <dbReference type="EMBL" id="MCX2936030.1"/>
    </source>
</evidence>
<keyword evidence="8" id="KW-1185">Reference proteome</keyword>
<dbReference type="InterPro" id="IPR003807">
    <property type="entry name" value="DUF202"/>
</dbReference>
<reference evidence="7 8" key="1">
    <citation type="submission" date="2022-11" db="EMBL/GenBank/DDBJ databases">
        <title>Mycobacterium sp. nov.</title>
        <authorList>
            <person name="Papic B."/>
            <person name="Spicic S."/>
            <person name="Duvnjak S."/>
        </authorList>
    </citation>
    <scope>NUCLEOTIDE SEQUENCE [LARGE SCALE GENOMIC DNA]</scope>
    <source>
        <strain evidence="7 8">CVI_P4</strain>
    </source>
</reference>
<feature type="transmembrane region" description="Helical" evidence="5">
    <location>
        <begin position="25"/>
        <end position="46"/>
    </location>
</feature>
<dbReference type="RefSeq" id="WP_265995428.1">
    <property type="nucleotide sequence ID" value="NZ_JAPJDN010000003.1"/>
</dbReference>
<evidence type="ECO:0000259" key="6">
    <source>
        <dbReference type="Pfam" id="PF02656"/>
    </source>
</evidence>
<dbReference type="Pfam" id="PF02656">
    <property type="entry name" value="DUF202"/>
    <property type="match status" value="1"/>
</dbReference>
<comment type="caution">
    <text evidence="7">The sequence shown here is derived from an EMBL/GenBank/DDBJ whole genome shotgun (WGS) entry which is preliminary data.</text>
</comment>
<evidence type="ECO:0000256" key="2">
    <source>
        <dbReference type="ARBA" id="ARBA00022692"/>
    </source>
</evidence>
<proteinExistence type="predicted"/>
<keyword evidence="2 5" id="KW-0812">Transmembrane</keyword>
<evidence type="ECO:0000256" key="5">
    <source>
        <dbReference type="SAM" id="Phobius"/>
    </source>
</evidence>
<evidence type="ECO:0000313" key="8">
    <source>
        <dbReference type="Proteomes" id="UP001300745"/>
    </source>
</evidence>
<dbReference type="EMBL" id="JAPJDO010000003">
    <property type="protein sequence ID" value="MCX2936030.1"/>
    <property type="molecule type" value="Genomic_DNA"/>
</dbReference>
<protein>
    <submittedName>
        <fullName evidence="7">DUF202 domain-containing protein</fullName>
    </submittedName>
</protein>